<keyword evidence="2" id="KW-1185">Reference proteome</keyword>
<dbReference type="EMBL" id="JBHLYW010000009">
    <property type="protein sequence ID" value="MFC0077789.1"/>
    <property type="molecule type" value="Genomic_DNA"/>
</dbReference>
<dbReference type="RefSeq" id="WP_379686593.1">
    <property type="nucleotide sequence ID" value="NZ_JBHLYW010000009.1"/>
</dbReference>
<evidence type="ECO:0000313" key="1">
    <source>
        <dbReference type="EMBL" id="MFC0077789.1"/>
    </source>
</evidence>
<evidence type="ECO:0000313" key="2">
    <source>
        <dbReference type="Proteomes" id="UP001589734"/>
    </source>
</evidence>
<gene>
    <name evidence="1" type="ORF">ACFFLS_12130</name>
</gene>
<comment type="caution">
    <text evidence="1">The sequence shown here is derived from an EMBL/GenBank/DDBJ whole genome shotgun (WGS) entry which is preliminary data.</text>
</comment>
<sequence>MEKILPKINIEGTEFIIDVLKEELIEKANSQNRININDMLYVGSGYNFQYDTNTKNLAGLESFNDLTNNGHIKDISIPNLTQLDPISMAKKYNTAIEHVRGKTDFELTIKPGSMLDLRWNKKTLPTLEIAGHPFSVDMEMNLLRPKDDFKSKGIRLEQIREYYDRSSQAYIIPYNPKTHEFQEIDHLTISALPKEIIVVKFPHLQELDRVGWNTKYGFGPAHCIKEKDFKLHFKALTLPWEQTNIPNSIKLNLEQKKLKENNKPIVQELPNAELKAKKRRKF</sequence>
<proteinExistence type="predicted"/>
<accession>A0ABV6BUS5</accession>
<name>A0ABV6BUS5_9FLAO</name>
<dbReference type="Proteomes" id="UP001589734">
    <property type="component" value="Unassembled WGS sequence"/>
</dbReference>
<reference evidence="1 2" key="1">
    <citation type="submission" date="2024-09" db="EMBL/GenBank/DDBJ databases">
        <authorList>
            <person name="Sun Q."/>
            <person name="Mori K."/>
        </authorList>
    </citation>
    <scope>NUCLEOTIDE SEQUENCE [LARGE SCALE GENOMIC DNA]</scope>
    <source>
        <strain evidence="1 2">CGMCC 1.12926</strain>
    </source>
</reference>
<organism evidence="1 2">
    <name type="scientific">Flavobacterium procerum</name>
    <dbReference type="NCBI Taxonomy" id="1455569"/>
    <lineage>
        <taxon>Bacteria</taxon>
        <taxon>Pseudomonadati</taxon>
        <taxon>Bacteroidota</taxon>
        <taxon>Flavobacteriia</taxon>
        <taxon>Flavobacteriales</taxon>
        <taxon>Flavobacteriaceae</taxon>
        <taxon>Flavobacterium</taxon>
    </lineage>
</organism>
<protein>
    <submittedName>
        <fullName evidence="1">Uncharacterized protein</fullName>
    </submittedName>
</protein>